<comment type="caution">
    <text evidence="2">The sequence shown here is derived from an EMBL/GenBank/DDBJ whole genome shotgun (WGS) entry which is preliminary data.</text>
</comment>
<sequence>MRRAGSEIVGETHGGRLASRGRPLSWVKPEMPHGQKIHSAVRQKCRSMRVGSMDDGTTRTGPEVSTGGLVSARGYPTFEVDVRVDGVQAEVNLLKRVVGRDEDRAPMSEVKVPNPKPFGGIVRDYVKEFSSLMLDIRDMSEEDKLFNFLSGLQTWAQTKLRRQGVKDLPSAIAAVDRLVDFRVPNICDLEKKKKDSGKEKGKSSKGGRMESLKKKKHQ</sequence>
<proteinExistence type="predicted"/>
<dbReference type="EMBL" id="JACGWL010000941">
    <property type="protein sequence ID" value="KAK4381136.1"/>
    <property type="molecule type" value="Genomic_DNA"/>
</dbReference>
<feature type="region of interest" description="Disordered" evidence="1">
    <location>
        <begin position="190"/>
        <end position="218"/>
    </location>
</feature>
<gene>
    <name evidence="2" type="ORF">Sango_2997100</name>
</gene>
<accession>A0AAE1T426</accession>
<reference evidence="2" key="2">
    <citation type="journal article" date="2024" name="Plant">
        <title>Genomic evolution and insights into agronomic trait innovations of Sesamum species.</title>
        <authorList>
            <person name="Miao H."/>
            <person name="Wang L."/>
            <person name="Qu L."/>
            <person name="Liu H."/>
            <person name="Sun Y."/>
            <person name="Le M."/>
            <person name="Wang Q."/>
            <person name="Wei S."/>
            <person name="Zheng Y."/>
            <person name="Lin W."/>
            <person name="Duan Y."/>
            <person name="Cao H."/>
            <person name="Xiong S."/>
            <person name="Wang X."/>
            <person name="Wei L."/>
            <person name="Li C."/>
            <person name="Ma Q."/>
            <person name="Ju M."/>
            <person name="Zhao R."/>
            <person name="Li G."/>
            <person name="Mu C."/>
            <person name="Tian Q."/>
            <person name="Mei H."/>
            <person name="Zhang T."/>
            <person name="Gao T."/>
            <person name="Zhang H."/>
        </authorList>
    </citation>
    <scope>NUCLEOTIDE SEQUENCE</scope>
    <source>
        <strain evidence="2">K16</strain>
    </source>
</reference>
<evidence type="ECO:0000313" key="3">
    <source>
        <dbReference type="Proteomes" id="UP001289374"/>
    </source>
</evidence>
<dbReference type="Proteomes" id="UP001289374">
    <property type="component" value="Unassembled WGS sequence"/>
</dbReference>
<organism evidence="2 3">
    <name type="scientific">Sesamum angolense</name>
    <dbReference type="NCBI Taxonomy" id="2727404"/>
    <lineage>
        <taxon>Eukaryota</taxon>
        <taxon>Viridiplantae</taxon>
        <taxon>Streptophyta</taxon>
        <taxon>Embryophyta</taxon>
        <taxon>Tracheophyta</taxon>
        <taxon>Spermatophyta</taxon>
        <taxon>Magnoliopsida</taxon>
        <taxon>eudicotyledons</taxon>
        <taxon>Gunneridae</taxon>
        <taxon>Pentapetalae</taxon>
        <taxon>asterids</taxon>
        <taxon>lamiids</taxon>
        <taxon>Lamiales</taxon>
        <taxon>Pedaliaceae</taxon>
        <taxon>Sesamum</taxon>
    </lineage>
</organism>
<feature type="compositionally biased region" description="Basic residues" evidence="1">
    <location>
        <begin position="35"/>
        <end position="44"/>
    </location>
</feature>
<reference evidence="2" key="1">
    <citation type="submission" date="2020-06" db="EMBL/GenBank/DDBJ databases">
        <authorList>
            <person name="Li T."/>
            <person name="Hu X."/>
            <person name="Zhang T."/>
            <person name="Song X."/>
            <person name="Zhang H."/>
            <person name="Dai N."/>
            <person name="Sheng W."/>
            <person name="Hou X."/>
            <person name="Wei L."/>
        </authorList>
    </citation>
    <scope>NUCLEOTIDE SEQUENCE</scope>
    <source>
        <strain evidence="2">K16</strain>
        <tissue evidence="2">Leaf</tissue>
    </source>
</reference>
<keyword evidence="3" id="KW-1185">Reference proteome</keyword>
<evidence type="ECO:0000256" key="1">
    <source>
        <dbReference type="SAM" id="MobiDB-lite"/>
    </source>
</evidence>
<feature type="compositionally biased region" description="Basic and acidic residues" evidence="1">
    <location>
        <begin position="190"/>
        <end position="212"/>
    </location>
</feature>
<name>A0AAE1T426_9LAMI</name>
<feature type="region of interest" description="Disordered" evidence="1">
    <location>
        <begin position="1"/>
        <end position="44"/>
    </location>
</feature>
<dbReference type="AlphaFoldDB" id="A0AAE1T426"/>
<protein>
    <submittedName>
        <fullName evidence="2">Uncharacterized protein</fullName>
    </submittedName>
</protein>
<evidence type="ECO:0000313" key="2">
    <source>
        <dbReference type="EMBL" id="KAK4381136.1"/>
    </source>
</evidence>